<dbReference type="GO" id="GO:0003700">
    <property type="term" value="F:DNA-binding transcription factor activity"/>
    <property type="evidence" value="ECO:0007669"/>
    <property type="project" value="InterPro"/>
</dbReference>
<evidence type="ECO:0000313" key="7">
    <source>
        <dbReference type="Proteomes" id="UP000198893"/>
    </source>
</evidence>
<keyword evidence="1" id="KW-0805">Transcription regulation</keyword>
<name>A0A1H8MML4_9RHOB</name>
<dbReference type="Pfam" id="PF00376">
    <property type="entry name" value="MerR"/>
    <property type="match status" value="1"/>
</dbReference>
<dbReference type="PROSITE" id="PS50937">
    <property type="entry name" value="HTH_MERR_2"/>
    <property type="match status" value="1"/>
</dbReference>
<dbReference type="EMBL" id="FODS01000002">
    <property type="protein sequence ID" value="SEO18533.1"/>
    <property type="molecule type" value="Genomic_DNA"/>
</dbReference>
<evidence type="ECO:0000256" key="1">
    <source>
        <dbReference type="ARBA" id="ARBA00023015"/>
    </source>
</evidence>
<reference evidence="6 7" key="1">
    <citation type="submission" date="2016-10" db="EMBL/GenBank/DDBJ databases">
        <authorList>
            <person name="de Groot N.N."/>
        </authorList>
    </citation>
    <scope>NUCLEOTIDE SEQUENCE [LARGE SCALE GENOMIC DNA]</scope>
    <source>
        <strain evidence="6 7">DSM 27842</strain>
    </source>
</reference>
<gene>
    <name evidence="6" type="ORF">SAMN04490248_102160</name>
</gene>
<dbReference type="Proteomes" id="UP000198893">
    <property type="component" value="Unassembled WGS sequence"/>
</dbReference>
<protein>
    <submittedName>
        <fullName evidence="6">DNA-binding transcriptional regulator, MerR family</fullName>
    </submittedName>
</protein>
<evidence type="ECO:0000256" key="2">
    <source>
        <dbReference type="ARBA" id="ARBA00023125"/>
    </source>
</evidence>
<dbReference type="SUPFAM" id="SSF46955">
    <property type="entry name" value="Putative DNA-binding domain"/>
    <property type="match status" value="1"/>
</dbReference>
<evidence type="ECO:0000313" key="6">
    <source>
        <dbReference type="EMBL" id="SEO18533.1"/>
    </source>
</evidence>
<organism evidence="6 7">
    <name type="scientific">Salinihabitans flavidus</name>
    <dbReference type="NCBI Taxonomy" id="569882"/>
    <lineage>
        <taxon>Bacteria</taxon>
        <taxon>Pseudomonadati</taxon>
        <taxon>Pseudomonadota</taxon>
        <taxon>Alphaproteobacteria</taxon>
        <taxon>Rhodobacterales</taxon>
        <taxon>Roseobacteraceae</taxon>
        <taxon>Salinihabitans</taxon>
    </lineage>
</organism>
<keyword evidence="3" id="KW-0804">Transcription</keyword>
<dbReference type="InterPro" id="IPR009061">
    <property type="entry name" value="DNA-bd_dom_put_sf"/>
</dbReference>
<dbReference type="InterPro" id="IPR000551">
    <property type="entry name" value="MerR-type_HTH_dom"/>
</dbReference>
<feature type="coiled-coil region" evidence="4">
    <location>
        <begin position="136"/>
        <end position="163"/>
    </location>
</feature>
<dbReference type="Pfam" id="PF09278">
    <property type="entry name" value="MerR-DNA-bind"/>
    <property type="match status" value="1"/>
</dbReference>
<feature type="domain" description="HTH merR-type" evidence="5">
    <location>
        <begin position="54"/>
        <end position="121"/>
    </location>
</feature>
<dbReference type="InterPro" id="IPR015358">
    <property type="entry name" value="Tscrpt_reg_MerR_DNA-bd"/>
</dbReference>
<dbReference type="Gene3D" id="1.10.1660.10">
    <property type="match status" value="1"/>
</dbReference>
<sequence>MRNFGGDLKGSYVNLGMTQRLHYVNVNFCCNDAFIAYPAPYVQITGVDDMTNQTMTIREMCDTYDVTPRTLRFYEAKELIFPHREGQKRLFTKRDRARLKLILRGKRFGFSLEEIRQLLDLYDMGDQQQTQITRTYELAQERLRDMQSQRDELDQAIADLQEQLKWGEKIIASMRQDRTAAE</sequence>
<dbReference type="STRING" id="569882.SAMN04490248_102160"/>
<keyword evidence="7" id="KW-1185">Reference proteome</keyword>
<evidence type="ECO:0000259" key="5">
    <source>
        <dbReference type="PROSITE" id="PS50937"/>
    </source>
</evidence>
<dbReference type="SMART" id="SM00422">
    <property type="entry name" value="HTH_MERR"/>
    <property type="match status" value="1"/>
</dbReference>
<evidence type="ECO:0000256" key="3">
    <source>
        <dbReference type="ARBA" id="ARBA00023163"/>
    </source>
</evidence>
<dbReference type="PANTHER" id="PTHR30204">
    <property type="entry name" value="REDOX-CYCLING DRUG-SENSING TRANSCRIPTIONAL ACTIVATOR SOXR"/>
    <property type="match status" value="1"/>
</dbReference>
<dbReference type="PANTHER" id="PTHR30204:SF58">
    <property type="entry name" value="HTH-TYPE TRANSCRIPTIONAL REGULATOR YFMP"/>
    <property type="match status" value="1"/>
</dbReference>
<keyword evidence="4" id="KW-0175">Coiled coil</keyword>
<accession>A0A1H8MML4</accession>
<dbReference type="GO" id="GO:0003677">
    <property type="term" value="F:DNA binding"/>
    <property type="evidence" value="ECO:0007669"/>
    <property type="project" value="UniProtKB-KW"/>
</dbReference>
<evidence type="ECO:0000256" key="4">
    <source>
        <dbReference type="SAM" id="Coils"/>
    </source>
</evidence>
<proteinExistence type="predicted"/>
<dbReference type="InterPro" id="IPR047057">
    <property type="entry name" value="MerR_fam"/>
</dbReference>
<dbReference type="AlphaFoldDB" id="A0A1H8MML4"/>
<keyword evidence="2 6" id="KW-0238">DNA-binding</keyword>
<dbReference type="CDD" id="cd04776">
    <property type="entry name" value="HTH_GnyR"/>
    <property type="match status" value="1"/>
</dbReference>